<dbReference type="OrthoDB" id="1912043at2"/>
<feature type="transmembrane region" description="Helical" evidence="1">
    <location>
        <begin position="67"/>
        <end position="94"/>
    </location>
</feature>
<organism evidence="2 3">
    <name type="scientific">Ruminiclostridium hungatei</name>
    <name type="common">Clostridium hungatei</name>
    <dbReference type="NCBI Taxonomy" id="48256"/>
    <lineage>
        <taxon>Bacteria</taxon>
        <taxon>Bacillati</taxon>
        <taxon>Bacillota</taxon>
        <taxon>Clostridia</taxon>
        <taxon>Eubacteriales</taxon>
        <taxon>Oscillospiraceae</taxon>
        <taxon>Ruminiclostridium</taxon>
    </lineage>
</organism>
<dbReference type="EMBL" id="MZGX01000027">
    <property type="protein sequence ID" value="OPX42550.1"/>
    <property type="molecule type" value="Genomic_DNA"/>
</dbReference>
<name>A0A1V4SFA5_RUMHU</name>
<feature type="transmembrane region" description="Helical" evidence="1">
    <location>
        <begin position="36"/>
        <end position="55"/>
    </location>
</feature>
<sequence>MKTPTLSKATILLSIIPFATLIPVFLHVTLPDTIRTVWAVVNVLFVLVVFTLSMIQVRKKERRNIVVIFSSVISGFLLLLMIGFVLFALAATFLK</sequence>
<keyword evidence="1" id="KW-0812">Transmembrane</keyword>
<dbReference type="RefSeq" id="WP_080065939.1">
    <property type="nucleotide sequence ID" value="NZ_MZGX01000027.1"/>
</dbReference>
<feature type="transmembrane region" description="Helical" evidence="1">
    <location>
        <begin position="12"/>
        <end position="30"/>
    </location>
</feature>
<comment type="caution">
    <text evidence="2">The sequence shown here is derived from an EMBL/GenBank/DDBJ whole genome shotgun (WGS) entry which is preliminary data.</text>
</comment>
<keyword evidence="1" id="KW-1133">Transmembrane helix</keyword>
<dbReference type="Proteomes" id="UP000191554">
    <property type="component" value="Unassembled WGS sequence"/>
</dbReference>
<evidence type="ECO:0000313" key="3">
    <source>
        <dbReference type="Proteomes" id="UP000191554"/>
    </source>
</evidence>
<gene>
    <name evidence="2" type="ORF">CLHUN_35170</name>
</gene>
<evidence type="ECO:0000256" key="1">
    <source>
        <dbReference type="SAM" id="Phobius"/>
    </source>
</evidence>
<protein>
    <submittedName>
        <fullName evidence="2">Uncharacterized protein</fullName>
    </submittedName>
</protein>
<evidence type="ECO:0000313" key="2">
    <source>
        <dbReference type="EMBL" id="OPX42550.1"/>
    </source>
</evidence>
<dbReference type="STRING" id="48256.CLHUN_35170"/>
<keyword evidence="3" id="KW-1185">Reference proteome</keyword>
<keyword evidence="1" id="KW-0472">Membrane</keyword>
<reference evidence="2 3" key="1">
    <citation type="submission" date="2017-03" db="EMBL/GenBank/DDBJ databases">
        <title>Genome sequence of Clostridium hungatei DSM 14427.</title>
        <authorList>
            <person name="Poehlein A."/>
            <person name="Daniel R."/>
        </authorList>
    </citation>
    <scope>NUCLEOTIDE SEQUENCE [LARGE SCALE GENOMIC DNA]</scope>
    <source>
        <strain evidence="2 3">DSM 14427</strain>
    </source>
</reference>
<accession>A0A1V4SFA5</accession>
<dbReference type="AlphaFoldDB" id="A0A1V4SFA5"/>
<proteinExistence type="predicted"/>